<dbReference type="Proteomes" id="UP000823926">
    <property type="component" value="Unassembled WGS sequence"/>
</dbReference>
<protein>
    <recommendedName>
        <fullName evidence="1">Hydrazine synthase alpha subunit middle domain-containing protein</fullName>
    </recommendedName>
</protein>
<evidence type="ECO:0000313" key="3">
    <source>
        <dbReference type="Proteomes" id="UP000823926"/>
    </source>
</evidence>
<dbReference type="Pfam" id="PF18582">
    <property type="entry name" value="HZS_alpha"/>
    <property type="match status" value="1"/>
</dbReference>
<proteinExistence type="predicted"/>
<dbReference type="InterPro" id="IPR040698">
    <property type="entry name" value="HZS_alpha_mid"/>
</dbReference>
<accession>A0A9D1QE45</accession>
<dbReference type="EMBL" id="DXHL01000035">
    <property type="protein sequence ID" value="HIW11378.1"/>
    <property type="molecule type" value="Genomic_DNA"/>
</dbReference>
<dbReference type="SUPFAM" id="SSF69304">
    <property type="entry name" value="Tricorn protease N-terminal domain"/>
    <property type="match status" value="1"/>
</dbReference>
<dbReference type="Gene3D" id="2.120.10.30">
    <property type="entry name" value="TolB, C-terminal domain"/>
    <property type="match status" value="1"/>
</dbReference>
<comment type="caution">
    <text evidence="2">The sequence shown here is derived from an EMBL/GenBank/DDBJ whole genome shotgun (WGS) entry which is preliminary data.</text>
</comment>
<dbReference type="InterPro" id="IPR011042">
    <property type="entry name" value="6-blade_b-propeller_TolB-like"/>
</dbReference>
<reference evidence="2" key="2">
    <citation type="submission" date="2021-04" db="EMBL/GenBank/DDBJ databases">
        <authorList>
            <person name="Gilroy R."/>
        </authorList>
    </citation>
    <scope>NUCLEOTIDE SEQUENCE</scope>
    <source>
        <strain evidence="2">ChiBcec15-1070</strain>
    </source>
</reference>
<evidence type="ECO:0000259" key="1">
    <source>
        <dbReference type="Pfam" id="PF18582"/>
    </source>
</evidence>
<reference evidence="2" key="1">
    <citation type="journal article" date="2021" name="PeerJ">
        <title>Extensive microbial diversity within the chicken gut microbiome revealed by metagenomics and culture.</title>
        <authorList>
            <person name="Gilroy R."/>
            <person name="Ravi A."/>
            <person name="Getino M."/>
            <person name="Pursley I."/>
            <person name="Horton D.L."/>
            <person name="Alikhan N.F."/>
            <person name="Baker D."/>
            <person name="Gharbi K."/>
            <person name="Hall N."/>
            <person name="Watson M."/>
            <person name="Adriaenssens E.M."/>
            <person name="Foster-Nyarko E."/>
            <person name="Jarju S."/>
            <person name="Secka A."/>
            <person name="Antonio M."/>
            <person name="Oren A."/>
            <person name="Chaudhuri R.R."/>
            <person name="La Ragione R."/>
            <person name="Hildebrand F."/>
            <person name="Pallen M.J."/>
        </authorList>
    </citation>
    <scope>NUCLEOTIDE SEQUENCE</scope>
    <source>
        <strain evidence="2">ChiBcec15-1070</strain>
    </source>
</reference>
<organism evidence="2 3">
    <name type="scientific">Candidatus Rikenella faecigallinarum</name>
    <dbReference type="NCBI Taxonomy" id="2838745"/>
    <lineage>
        <taxon>Bacteria</taxon>
        <taxon>Pseudomonadati</taxon>
        <taxon>Bacteroidota</taxon>
        <taxon>Bacteroidia</taxon>
        <taxon>Bacteroidales</taxon>
        <taxon>Rikenellaceae</taxon>
        <taxon>Rikenella</taxon>
    </lineage>
</organism>
<evidence type="ECO:0000313" key="2">
    <source>
        <dbReference type="EMBL" id="HIW11378.1"/>
    </source>
</evidence>
<dbReference type="AlphaFoldDB" id="A0A9D1QE45"/>
<feature type="domain" description="Hydrazine synthase alpha subunit middle" evidence="1">
    <location>
        <begin position="402"/>
        <end position="499"/>
    </location>
</feature>
<gene>
    <name evidence="2" type="ORF">H9888_07780</name>
</gene>
<sequence>MTTEMKRVGMIMAGILMAAGVAAQENFREILFVEREQYALDHHNTETLFQWGEINGEKFRGGAALRALDVTTGAVRTLLSTETGVIRDPELSFDGRKIIFSMRPRRDAWYHLYEINTDGTGLRQLTFAPGVSDIDPLYLPDGGILFTSTREPKYCMCNRHIMGNLYRMDADGANIVQIGGSTLFEGHAALLNDGRILYDRWEYVDRNFGDAQGLWTVNPDGTKHAIYYGNNTASPGGVIDGRQVPGSDLVVCVFGSCHDRPWGAVALLDRKRGVDGAEPVVAIWPEQAREMIGVGDYDYFMRLPMRYEDPYPLDENSFLVSRSVRWDSTRSDFKMALYRIDRLSGMETLIYEGEKSCFDPMPIAPRPRPNAIPEARNYTDQPGMFYVQDVYEGTHMEGVERGTVKWLRVVESPEKRTWTAQGWFGQGEQAPAMNWSSFELKQILGEVPVAEDGSACFEVPAGKFVYFQLLDGDKKMVQSMRSGTMAMAGEVNGCIGCHEDRLSVPMPSGKMPLALKRGPVQLEGWMGRAPRPFSYTREVQPILDRHCVQCHDFDREQRDKLVLAGDRNPFFNASYINLYVGGYVHLVGAGPAAIQNPYSWGTHASKLTSVIDGDHHGVQLTEEERQTLYAWMDINGVYYPAYEAYYGDNLAGRSPLTFAEVDSLSMLTGVNLRSLNYYGRALPAQVAFERPEESPCLDALRAEGGERYAQAVEIIARGGRRLKEHPRADIEGFVPSERHQEMLRKYAAQLEEEQANRQAVVQGEKRYDGR</sequence>
<name>A0A9D1QE45_9BACT</name>